<comment type="caution">
    <text evidence="2">The sequence shown here is derived from an EMBL/GenBank/DDBJ whole genome shotgun (WGS) entry which is preliminary data.</text>
</comment>
<dbReference type="Gene3D" id="3.40.630.30">
    <property type="match status" value="1"/>
</dbReference>
<proteinExistence type="predicted"/>
<feature type="domain" description="N-acetyltransferase" evidence="1">
    <location>
        <begin position="29"/>
        <end position="163"/>
    </location>
</feature>
<gene>
    <name evidence="2" type="ORF">OFY17_05800</name>
</gene>
<keyword evidence="3" id="KW-1185">Reference proteome</keyword>
<name>A0ABT2YR83_9GAMM</name>
<sequence length="163" mass="18886">MTAVTTYYLEMNSPSELIEKTNSKGLNLLEVRVDQFEFNRFLYQYIGGPWEWTDKLSLPDDEWKQYVENPNLRTWVAYFDGAIAGYFELLATDDGDTEIAYFGLSSPFIGRGFGGYLLSEAIKCAWQMPSTRRVFVHTCTLDHESALRNYQARGLKIYKEETE</sequence>
<dbReference type="PROSITE" id="PS51186">
    <property type="entry name" value="GNAT"/>
    <property type="match status" value="1"/>
</dbReference>
<dbReference type="Pfam" id="PF00583">
    <property type="entry name" value="Acetyltransf_1"/>
    <property type="match status" value="1"/>
</dbReference>
<dbReference type="CDD" id="cd04301">
    <property type="entry name" value="NAT_SF"/>
    <property type="match status" value="1"/>
</dbReference>
<reference evidence="2 3" key="1">
    <citation type="submission" date="2022-10" db="EMBL/GenBank/DDBJ databases">
        <title>Marinomonas transparenta sp. nov. and Marinomonas sargassi sp. nov., isolated from marine alga (Sargassum natans (L.) Gaillon).</title>
        <authorList>
            <person name="Wang Y."/>
        </authorList>
    </citation>
    <scope>NUCLEOTIDE SEQUENCE [LARGE SCALE GENOMIC DNA]</scope>
    <source>
        <strain evidence="2 3">C2222</strain>
    </source>
</reference>
<dbReference type="EMBL" id="JAOVZB010000002">
    <property type="protein sequence ID" value="MCV2402401.1"/>
    <property type="molecule type" value="Genomic_DNA"/>
</dbReference>
<organism evidence="2 3">
    <name type="scientific">Marinomonas sargassi</name>
    <dbReference type="NCBI Taxonomy" id="2984494"/>
    <lineage>
        <taxon>Bacteria</taxon>
        <taxon>Pseudomonadati</taxon>
        <taxon>Pseudomonadota</taxon>
        <taxon>Gammaproteobacteria</taxon>
        <taxon>Oceanospirillales</taxon>
        <taxon>Oceanospirillaceae</taxon>
        <taxon>Marinomonas</taxon>
    </lineage>
</organism>
<dbReference type="SUPFAM" id="SSF55729">
    <property type="entry name" value="Acyl-CoA N-acyltransferases (Nat)"/>
    <property type="match status" value="1"/>
</dbReference>
<dbReference type="Proteomes" id="UP001209713">
    <property type="component" value="Unassembled WGS sequence"/>
</dbReference>
<accession>A0ABT2YR83</accession>
<dbReference type="RefSeq" id="WP_263529781.1">
    <property type="nucleotide sequence ID" value="NZ_JAOVZB010000002.1"/>
</dbReference>
<evidence type="ECO:0000313" key="2">
    <source>
        <dbReference type="EMBL" id="MCV2402401.1"/>
    </source>
</evidence>
<dbReference type="InterPro" id="IPR016181">
    <property type="entry name" value="Acyl_CoA_acyltransferase"/>
</dbReference>
<dbReference type="InterPro" id="IPR000182">
    <property type="entry name" value="GNAT_dom"/>
</dbReference>
<evidence type="ECO:0000259" key="1">
    <source>
        <dbReference type="PROSITE" id="PS51186"/>
    </source>
</evidence>
<evidence type="ECO:0000313" key="3">
    <source>
        <dbReference type="Proteomes" id="UP001209713"/>
    </source>
</evidence>
<protein>
    <submittedName>
        <fullName evidence="2">GNAT family N-acetyltransferase</fullName>
    </submittedName>
</protein>